<dbReference type="Proteomes" id="UP000324800">
    <property type="component" value="Unassembled WGS sequence"/>
</dbReference>
<reference evidence="3 4" key="1">
    <citation type="submission" date="2019-03" db="EMBL/GenBank/DDBJ databases">
        <title>Single cell metagenomics reveals metabolic interactions within the superorganism composed of flagellate Streblomastix strix and complex community of Bacteroidetes bacteria on its surface.</title>
        <authorList>
            <person name="Treitli S.C."/>
            <person name="Kolisko M."/>
            <person name="Husnik F."/>
            <person name="Keeling P."/>
            <person name="Hampl V."/>
        </authorList>
    </citation>
    <scope>NUCLEOTIDE SEQUENCE [LARGE SCALE GENOMIC DNA]</scope>
    <source>
        <strain evidence="3">ST1C</strain>
    </source>
</reference>
<name>A0A5J4R6Y6_9EUKA</name>
<proteinExistence type="predicted"/>
<comment type="caution">
    <text evidence="3">The sequence shown here is derived from an EMBL/GenBank/DDBJ whole genome shotgun (WGS) entry which is preliminary data.</text>
</comment>
<feature type="signal peptide" evidence="2">
    <location>
        <begin position="1"/>
        <end position="16"/>
    </location>
</feature>
<sequence length="150" mass="16985">MRFVIHSIMMTVAAMAELIMDNREMLMNEFLSTNHVSHIIAGNVQMRFEVVTAPKDAKEGLKTTEGATLLYGSELKKKIEEELKYSKLIINQESTGTTTTRKSEATQQSQQQVQAIQPTHQQQMFTGLRSNGNDKGWNNKFFEQPATFAN</sequence>
<feature type="chain" id="PRO_5023866174" evidence="2">
    <location>
        <begin position="17"/>
        <end position="150"/>
    </location>
</feature>
<evidence type="ECO:0000313" key="3">
    <source>
        <dbReference type="EMBL" id="KAA6328841.1"/>
    </source>
</evidence>
<accession>A0A5J4R6Y6</accession>
<dbReference type="AlphaFoldDB" id="A0A5J4R6Y6"/>
<keyword evidence="2" id="KW-0732">Signal</keyword>
<evidence type="ECO:0000256" key="2">
    <source>
        <dbReference type="SAM" id="SignalP"/>
    </source>
</evidence>
<gene>
    <name evidence="3" type="ORF">EZS28_053674</name>
</gene>
<evidence type="ECO:0000313" key="4">
    <source>
        <dbReference type="Proteomes" id="UP000324800"/>
    </source>
</evidence>
<protein>
    <submittedName>
        <fullName evidence="3">Uncharacterized protein</fullName>
    </submittedName>
</protein>
<evidence type="ECO:0000256" key="1">
    <source>
        <dbReference type="SAM" id="MobiDB-lite"/>
    </source>
</evidence>
<dbReference type="EMBL" id="SNRW01043220">
    <property type="protein sequence ID" value="KAA6328841.1"/>
    <property type="molecule type" value="Genomic_DNA"/>
</dbReference>
<organism evidence="3 4">
    <name type="scientific">Streblomastix strix</name>
    <dbReference type="NCBI Taxonomy" id="222440"/>
    <lineage>
        <taxon>Eukaryota</taxon>
        <taxon>Metamonada</taxon>
        <taxon>Preaxostyla</taxon>
        <taxon>Oxymonadida</taxon>
        <taxon>Streblomastigidae</taxon>
        <taxon>Streblomastix</taxon>
    </lineage>
</organism>
<feature type="region of interest" description="Disordered" evidence="1">
    <location>
        <begin position="94"/>
        <end position="113"/>
    </location>
</feature>